<gene>
    <name evidence="1" type="ORF">ACFQ5D_10580</name>
</gene>
<protein>
    <submittedName>
        <fullName evidence="1">Class I SAM-dependent methyltransferase</fullName>
        <ecNumber evidence="1">2.1.-.-</ecNumber>
    </submittedName>
</protein>
<accession>A0ABW4DF84</accession>
<dbReference type="GO" id="GO:0032259">
    <property type="term" value="P:methylation"/>
    <property type="evidence" value="ECO:0007669"/>
    <property type="project" value="UniProtKB-KW"/>
</dbReference>
<keyword evidence="1" id="KW-0489">Methyltransferase</keyword>
<evidence type="ECO:0000313" key="2">
    <source>
        <dbReference type="Proteomes" id="UP001597340"/>
    </source>
</evidence>
<proteinExistence type="predicted"/>
<dbReference type="GO" id="GO:0008168">
    <property type="term" value="F:methyltransferase activity"/>
    <property type="evidence" value="ECO:0007669"/>
    <property type="project" value="UniProtKB-KW"/>
</dbReference>
<dbReference type="EMBL" id="JBHTNZ010000011">
    <property type="protein sequence ID" value="MFD1461846.1"/>
    <property type="molecule type" value="Genomic_DNA"/>
</dbReference>
<name>A0ABW4DF84_9BACL</name>
<dbReference type="SUPFAM" id="SSF53335">
    <property type="entry name" value="S-adenosyl-L-methionine-dependent methyltransferases"/>
    <property type="match status" value="1"/>
</dbReference>
<organism evidence="1 2">
    <name type="scientific">Paenibacillus farraposensis</name>
    <dbReference type="NCBI Taxonomy" id="2807095"/>
    <lineage>
        <taxon>Bacteria</taxon>
        <taxon>Bacillati</taxon>
        <taxon>Bacillota</taxon>
        <taxon>Bacilli</taxon>
        <taxon>Bacillales</taxon>
        <taxon>Paenibacillaceae</taxon>
        <taxon>Paenibacillus</taxon>
    </lineage>
</organism>
<sequence length="311" mass="36350">MLTLEEVQYQIENQLFHNRNKSLFYTLANGDFVLEPSEETLTMLKHKSKELSDFITAAKDDSNYQDLLDFVVEKNVKLFLKANQYLNFNDEDLRELEGVYRLLFNQLQQLGAQTELSDSEVDNLFRAHYENLQSFLLQTNGENLFKKYKESSDILSIQCAEYQSEFQIELLNIDLTMIQEPILDVGCGSQAHLVEFLRANGIEAYGIDRGIDSSNYLFNQNWLEYNFKPNTWGTIISHMAFSNHFMHHHLRPDGDFETYAKKYMEILQSLKCEGSFLYGPSLFFIEEILMSSNQPYSIEFMENTTKITKLK</sequence>
<keyword evidence="2" id="KW-1185">Reference proteome</keyword>
<reference evidence="2" key="1">
    <citation type="journal article" date="2019" name="Int. J. Syst. Evol. Microbiol.">
        <title>The Global Catalogue of Microorganisms (GCM) 10K type strain sequencing project: providing services to taxonomists for standard genome sequencing and annotation.</title>
        <authorList>
            <consortium name="The Broad Institute Genomics Platform"/>
            <consortium name="The Broad Institute Genome Sequencing Center for Infectious Disease"/>
            <person name="Wu L."/>
            <person name="Ma J."/>
        </authorList>
    </citation>
    <scope>NUCLEOTIDE SEQUENCE [LARGE SCALE GENOMIC DNA]</scope>
    <source>
        <strain evidence="2">CCM 9147</strain>
    </source>
</reference>
<dbReference type="Proteomes" id="UP001597340">
    <property type="component" value="Unassembled WGS sequence"/>
</dbReference>
<comment type="caution">
    <text evidence="1">The sequence shown here is derived from an EMBL/GenBank/DDBJ whole genome shotgun (WGS) entry which is preliminary data.</text>
</comment>
<dbReference type="RefSeq" id="WP_229525233.1">
    <property type="nucleotide sequence ID" value="NZ_JAFFQR010000095.1"/>
</dbReference>
<keyword evidence="1" id="KW-0808">Transferase</keyword>
<evidence type="ECO:0000313" key="1">
    <source>
        <dbReference type="EMBL" id="MFD1461846.1"/>
    </source>
</evidence>
<dbReference type="InterPro" id="IPR029063">
    <property type="entry name" value="SAM-dependent_MTases_sf"/>
</dbReference>
<dbReference type="EC" id="2.1.-.-" evidence="1"/>